<reference evidence="7" key="1">
    <citation type="submission" date="2016-10" db="EMBL/GenBank/DDBJ databases">
        <title>Sequence of Gallionella enrichment culture.</title>
        <authorList>
            <person name="Poehlein A."/>
            <person name="Muehling M."/>
            <person name="Daniel R."/>
        </authorList>
    </citation>
    <scope>NUCLEOTIDE SEQUENCE</scope>
</reference>
<dbReference type="InterPro" id="IPR051906">
    <property type="entry name" value="TolC-like"/>
</dbReference>
<evidence type="ECO:0000256" key="1">
    <source>
        <dbReference type="ARBA" id="ARBA00004442"/>
    </source>
</evidence>
<dbReference type="SUPFAM" id="SSF56954">
    <property type="entry name" value="Outer membrane efflux proteins (OEP)"/>
    <property type="match status" value="1"/>
</dbReference>
<dbReference type="PANTHER" id="PTHR30026:SF20">
    <property type="entry name" value="OUTER MEMBRANE PROTEIN TOLC"/>
    <property type="match status" value="1"/>
</dbReference>
<organism evidence="7">
    <name type="scientific">mine drainage metagenome</name>
    <dbReference type="NCBI Taxonomy" id="410659"/>
    <lineage>
        <taxon>unclassified sequences</taxon>
        <taxon>metagenomes</taxon>
        <taxon>ecological metagenomes</taxon>
    </lineage>
</organism>
<keyword evidence="4" id="KW-0812">Transmembrane</keyword>
<evidence type="ECO:0000256" key="6">
    <source>
        <dbReference type="ARBA" id="ARBA00023237"/>
    </source>
</evidence>
<dbReference type="GO" id="GO:1990281">
    <property type="term" value="C:efflux pump complex"/>
    <property type="evidence" value="ECO:0007669"/>
    <property type="project" value="TreeGrafter"/>
</dbReference>
<keyword evidence="2" id="KW-0813">Transport</keyword>
<dbReference type="PANTHER" id="PTHR30026">
    <property type="entry name" value="OUTER MEMBRANE PROTEIN TOLC"/>
    <property type="match status" value="1"/>
</dbReference>
<keyword evidence="6" id="KW-0998">Cell outer membrane</keyword>
<dbReference type="Pfam" id="PF02321">
    <property type="entry name" value="OEP"/>
    <property type="match status" value="1"/>
</dbReference>
<comment type="subcellular location">
    <subcellularLocation>
        <location evidence="1">Cell outer membrane</location>
    </subcellularLocation>
</comment>
<proteinExistence type="predicted"/>
<dbReference type="Gene3D" id="1.20.1600.10">
    <property type="entry name" value="Outer membrane efflux proteins (OEP)"/>
    <property type="match status" value="1"/>
</dbReference>
<protein>
    <submittedName>
        <fullName evidence="7">Outer membrane efflux protein BepC</fullName>
    </submittedName>
</protein>
<dbReference type="GO" id="GO:0015288">
    <property type="term" value="F:porin activity"/>
    <property type="evidence" value="ECO:0007669"/>
    <property type="project" value="TreeGrafter"/>
</dbReference>
<evidence type="ECO:0000256" key="5">
    <source>
        <dbReference type="ARBA" id="ARBA00023136"/>
    </source>
</evidence>
<dbReference type="GO" id="GO:0015562">
    <property type="term" value="F:efflux transmembrane transporter activity"/>
    <property type="evidence" value="ECO:0007669"/>
    <property type="project" value="InterPro"/>
</dbReference>
<dbReference type="AlphaFoldDB" id="A0A1J5SA68"/>
<evidence type="ECO:0000256" key="4">
    <source>
        <dbReference type="ARBA" id="ARBA00022692"/>
    </source>
</evidence>
<evidence type="ECO:0000256" key="2">
    <source>
        <dbReference type="ARBA" id="ARBA00022448"/>
    </source>
</evidence>
<dbReference type="InterPro" id="IPR003423">
    <property type="entry name" value="OMP_efflux"/>
</dbReference>
<dbReference type="GO" id="GO:0009279">
    <property type="term" value="C:cell outer membrane"/>
    <property type="evidence" value="ECO:0007669"/>
    <property type="project" value="UniProtKB-SubCell"/>
</dbReference>
<comment type="caution">
    <text evidence="7">The sequence shown here is derived from an EMBL/GenBank/DDBJ whole genome shotgun (WGS) entry which is preliminary data.</text>
</comment>
<keyword evidence="5" id="KW-0472">Membrane</keyword>
<accession>A0A1J5SA68</accession>
<name>A0A1J5SA68_9ZZZZ</name>
<keyword evidence="3" id="KW-1134">Transmembrane beta strand</keyword>
<sequence length="448" mass="50751">MRLRRFPKFVFLLCGITTFSLLHAQTNTKYSFTIQQCIEYAKKNNVQVKNALLNVQIQEQTNRGITAAALPTVSANTGVTDYLQIPTSLIPGQIFGQPAGTYIPVQFGTKYNASAGLQLQQLLFDGQVFVGLQARAASLEFQRKNVEVTEEAIKVNIYKIYYQLVVSKTQIELLDANIDRLNKMLHDANVMYKNGFAEKLDIDKISVQLSNLQTEKRKALNSIEIGYVGLKTLMGMPVKDELVLTDKISDDEIKTGLMDTGYQYSARKEFQYLSVMKKLNEYNIKRYQLSYYPTLSLNGSFSKNAQRNTFDFFGNGDWFTTTYLGLNIAIPIFDGFYKDSKIKQSRLELKQTVNNIDNLKLSIDSDVEQAKIKFRSAIETMDYQKKNMQLAESVYDQTKKKYEAGTGSNIEITAAQTDLITAQTNYISAMYDAIIAKVDYNKAIGKLD</sequence>
<evidence type="ECO:0000313" key="7">
    <source>
        <dbReference type="EMBL" id="OIR05401.1"/>
    </source>
</evidence>
<gene>
    <name evidence="7" type="primary">bepC_3</name>
    <name evidence="7" type="ORF">GALL_124520</name>
</gene>
<evidence type="ECO:0000256" key="3">
    <source>
        <dbReference type="ARBA" id="ARBA00022452"/>
    </source>
</evidence>
<dbReference type="EMBL" id="MLJW01000050">
    <property type="protein sequence ID" value="OIR05401.1"/>
    <property type="molecule type" value="Genomic_DNA"/>
</dbReference>